<dbReference type="Gene3D" id="1.10.3430.10">
    <property type="entry name" value="Ammonium transporter AmtB like domains"/>
    <property type="match status" value="1"/>
</dbReference>
<evidence type="ECO:0000256" key="6">
    <source>
        <dbReference type="ARBA" id="ARBA00022989"/>
    </source>
</evidence>
<feature type="domain" description="Ammonium transporter AmtB-like" evidence="12">
    <location>
        <begin position="39"/>
        <end position="427"/>
    </location>
</feature>
<keyword evidence="11" id="KW-0732">Signal</keyword>
<evidence type="ECO:0000313" key="14">
    <source>
        <dbReference type="Proteomes" id="UP000594464"/>
    </source>
</evidence>
<dbReference type="KEGG" id="nva:G3M78_08565"/>
<dbReference type="PANTHER" id="PTHR43029:SF10">
    <property type="entry name" value="AMMONIUM TRANSPORTER MEP2"/>
    <property type="match status" value="1"/>
</dbReference>
<name>A0A7T0C2N6_9BACT</name>
<keyword evidence="3 10" id="KW-0813">Transport</keyword>
<dbReference type="GO" id="GO:0008519">
    <property type="term" value="F:ammonium channel activity"/>
    <property type="evidence" value="ECO:0007669"/>
    <property type="project" value="InterPro"/>
</dbReference>
<accession>A0A7T0C2N6</accession>
<sequence>MLTGKHNYKLILLTLFSIVALAEPVHAEEVAKINYADTAWIMVSSALVMLMLPGLALFYGGMVRRKNVLSTLMHSFVPLGVVTIQWVVIGYSLAFGADIGSFVGGLDKMFLAGITMNTLSGTIPELLFCMFQLMFAIITAALISGGIAERVDFKAYVVFIAVWTTLVYDPICHWVWGGGWLGELGALDFAGGTVVHISSGVAALAAAMVLKKRKGFPGRLMIPHSLPLTLLGAGLLWFGWFGFNAGSALAANETAVLAFTNTQIATGAGLLGWLAAEYYKVGKASALGAASGIVAGLVAITPAAGFVEPLWAIVIGFAAGVICYAAVIMKIKMGYDDSLDAFGIHAVGGAWGALATGLFVTVGGTGLLAGDVKQVMIQIVGIAAAAAYSFIVTYGLVVLLEKTMGFRVDDENEEIGLDNTQHGETAYNLV</sequence>
<evidence type="ECO:0000256" key="2">
    <source>
        <dbReference type="ARBA" id="ARBA00005887"/>
    </source>
</evidence>
<organism evidence="13 14">
    <name type="scientific">Candidatus Nitrohelix vancouverensis</name>
    <dbReference type="NCBI Taxonomy" id="2705534"/>
    <lineage>
        <taxon>Bacteria</taxon>
        <taxon>Pseudomonadati</taxon>
        <taxon>Nitrospinota/Tectimicrobiota group</taxon>
        <taxon>Nitrospinota</taxon>
        <taxon>Nitrospinia</taxon>
        <taxon>Nitrospinales</taxon>
        <taxon>Nitrospinaceae</taxon>
        <taxon>Candidatus Nitrohelix</taxon>
    </lineage>
</organism>
<keyword evidence="4" id="KW-1003">Cell membrane</keyword>
<dbReference type="EMBL" id="CP048620">
    <property type="protein sequence ID" value="QPJ65439.1"/>
    <property type="molecule type" value="Genomic_DNA"/>
</dbReference>
<feature type="transmembrane region" description="Helical" evidence="10">
    <location>
        <begin position="37"/>
        <end position="59"/>
    </location>
</feature>
<evidence type="ECO:0000256" key="3">
    <source>
        <dbReference type="ARBA" id="ARBA00022448"/>
    </source>
</evidence>
<feature type="transmembrane region" description="Helical" evidence="10">
    <location>
        <begin position="123"/>
        <end position="143"/>
    </location>
</feature>
<dbReference type="GO" id="GO:0005886">
    <property type="term" value="C:plasma membrane"/>
    <property type="evidence" value="ECO:0007669"/>
    <property type="project" value="UniProtKB-SubCell"/>
</dbReference>
<dbReference type="PROSITE" id="PS01219">
    <property type="entry name" value="AMMONIUM_TRANSP"/>
    <property type="match status" value="1"/>
</dbReference>
<feature type="transmembrane region" description="Helical" evidence="10">
    <location>
        <begin position="255"/>
        <end position="274"/>
    </location>
</feature>
<dbReference type="NCBIfam" id="TIGR00836">
    <property type="entry name" value="amt"/>
    <property type="match status" value="1"/>
</dbReference>
<reference evidence="14" key="1">
    <citation type="submission" date="2020-02" db="EMBL/GenBank/DDBJ databases">
        <title>Genomic and physiological characterization of two novel Nitrospinaceae genera.</title>
        <authorList>
            <person name="Mueller A.J."/>
            <person name="Jung M.-Y."/>
            <person name="Strachan C.R."/>
            <person name="Herbold C.W."/>
            <person name="Kirkegaard R.H."/>
            <person name="Daims H."/>
        </authorList>
    </citation>
    <scope>NUCLEOTIDE SEQUENCE [LARGE SCALE GENOMIC DNA]</scope>
</reference>
<evidence type="ECO:0000256" key="5">
    <source>
        <dbReference type="ARBA" id="ARBA00022692"/>
    </source>
</evidence>
<keyword evidence="6 10" id="KW-1133">Transmembrane helix</keyword>
<evidence type="ECO:0000256" key="9">
    <source>
        <dbReference type="ARBA" id="ARBA00050025"/>
    </source>
</evidence>
<evidence type="ECO:0000256" key="4">
    <source>
        <dbReference type="ARBA" id="ARBA00022475"/>
    </source>
</evidence>
<feature type="transmembrane region" description="Helical" evidence="10">
    <location>
        <begin position="155"/>
        <end position="177"/>
    </location>
</feature>
<comment type="similarity">
    <text evidence="2 10">Belongs to the ammonia transporter channel (TC 1.A.11.2) family.</text>
</comment>
<protein>
    <recommendedName>
        <fullName evidence="9 10">Ammonium transporter</fullName>
    </recommendedName>
</protein>
<dbReference type="PANTHER" id="PTHR43029">
    <property type="entry name" value="AMMONIUM TRANSPORTER MEP2"/>
    <property type="match status" value="1"/>
</dbReference>
<evidence type="ECO:0000256" key="10">
    <source>
        <dbReference type="RuleBase" id="RU362002"/>
    </source>
</evidence>
<dbReference type="Proteomes" id="UP000594464">
    <property type="component" value="Chromosome"/>
</dbReference>
<dbReference type="InterPro" id="IPR001905">
    <property type="entry name" value="Ammonium_transpt"/>
</dbReference>
<comment type="subcellular location">
    <subcellularLocation>
        <location evidence="1 10">Cell membrane</location>
        <topology evidence="1 10">Multi-pass membrane protein</topology>
    </subcellularLocation>
</comment>
<keyword evidence="5 10" id="KW-0812">Transmembrane</keyword>
<evidence type="ECO:0000256" key="8">
    <source>
        <dbReference type="ARBA" id="ARBA00023177"/>
    </source>
</evidence>
<evidence type="ECO:0000256" key="11">
    <source>
        <dbReference type="SAM" id="SignalP"/>
    </source>
</evidence>
<dbReference type="InterPro" id="IPR018047">
    <property type="entry name" value="Ammonium_transpt_CS"/>
</dbReference>
<evidence type="ECO:0000313" key="13">
    <source>
        <dbReference type="EMBL" id="QPJ65439.1"/>
    </source>
</evidence>
<evidence type="ECO:0000256" key="1">
    <source>
        <dbReference type="ARBA" id="ARBA00004651"/>
    </source>
</evidence>
<dbReference type="AlphaFoldDB" id="A0A7T0C2N6"/>
<feature type="transmembrane region" description="Helical" evidence="10">
    <location>
        <begin position="341"/>
        <end position="369"/>
    </location>
</feature>
<feature type="signal peptide" evidence="11">
    <location>
        <begin position="1"/>
        <end position="27"/>
    </location>
</feature>
<dbReference type="Pfam" id="PF00909">
    <property type="entry name" value="Ammonium_transp"/>
    <property type="match status" value="1"/>
</dbReference>
<gene>
    <name evidence="13" type="ORF">G3M78_08565</name>
</gene>
<feature type="transmembrane region" description="Helical" evidence="10">
    <location>
        <begin position="310"/>
        <end position="329"/>
    </location>
</feature>
<feature type="transmembrane region" description="Helical" evidence="10">
    <location>
        <begin position="189"/>
        <end position="210"/>
    </location>
</feature>
<feature type="transmembrane region" description="Helical" evidence="10">
    <location>
        <begin position="79"/>
        <end position="103"/>
    </location>
</feature>
<feature type="chain" id="PRO_5032943558" description="Ammonium transporter" evidence="11">
    <location>
        <begin position="28"/>
        <end position="430"/>
    </location>
</feature>
<evidence type="ECO:0000256" key="7">
    <source>
        <dbReference type="ARBA" id="ARBA00023136"/>
    </source>
</evidence>
<dbReference type="FunFam" id="1.10.3430.10:FF:000007">
    <property type="entry name" value="Ammonium transporter"/>
    <property type="match status" value="1"/>
</dbReference>
<keyword evidence="7 10" id="KW-0472">Membrane</keyword>
<feature type="transmembrane region" description="Helical" evidence="10">
    <location>
        <begin position="222"/>
        <end position="243"/>
    </location>
</feature>
<feature type="transmembrane region" description="Helical" evidence="10">
    <location>
        <begin position="286"/>
        <end position="304"/>
    </location>
</feature>
<keyword evidence="8 10" id="KW-0924">Ammonia transport</keyword>
<proteinExistence type="inferred from homology"/>
<feature type="transmembrane region" description="Helical" evidence="10">
    <location>
        <begin position="375"/>
        <end position="400"/>
    </location>
</feature>
<dbReference type="InterPro" id="IPR024041">
    <property type="entry name" value="NH4_transpt_AmtB-like_dom"/>
</dbReference>
<dbReference type="SUPFAM" id="SSF111352">
    <property type="entry name" value="Ammonium transporter"/>
    <property type="match status" value="1"/>
</dbReference>
<evidence type="ECO:0000259" key="12">
    <source>
        <dbReference type="Pfam" id="PF00909"/>
    </source>
</evidence>
<dbReference type="InterPro" id="IPR029020">
    <property type="entry name" value="Ammonium/urea_transptr"/>
</dbReference>